<protein>
    <recommendedName>
        <fullName evidence="1">HTH cro/C1-type domain-containing protein</fullName>
    </recommendedName>
</protein>
<dbReference type="PROSITE" id="PS50943">
    <property type="entry name" value="HTH_CROC1"/>
    <property type="match status" value="1"/>
</dbReference>
<dbReference type="RefSeq" id="WP_006781649.1">
    <property type="nucleotide sequence ID" value="NZ_CP040506.1"/>
</dbReference>
<dbReference type="SUPFAM" id="SSF47413">
    <property type="entry name" value="lambda repressor-like DNA-binding domains"/>
    <property type="match status" value="1"/>
</dbReference>
<dbReference type="InterPro" id="IPR010982">
    <property type="entry name" value="Lambda_DNA-bd_dom_sf"/>
</dbReference>
<dbReference type="GO" id="GO:0003677">
    <property type="term" value="F:DNA binding"/>
    <property type="evidence" value="ECO:0007669"/>
    <property type="project" value="InterPro"/>
</dbReference>
<organism evidence="2 3">
    <name type="scientific">Hungatella hathewayi WAL-18680</name>
    <dbReference type="NCBI Taxonomy" id="742737"/>
    <lineage>
        <taxon>Bacteria</taxon>
        <taxon>Bacillati</taxon>
        <taxon>Bacillota</taxon>
        <taxon>Clostridia</taxon>
        <taxon>Lachnospirales</taxon>
        <taxon>Lachnospiraceae</taxon>
        <taxon>Hungatella</taxon>
    </lineage>
</organism>
<sequence>MGLEKIAEYKKKLGITTEELSRRSGVPLGTLNKILSGATKDPKLETLKAIARVLGLSLDDFDDGGEAESKPTYNDVITIYTRSKNNLSQEEKMRLARIILSDDEE</sequence>
<keyword evidence="3" id="KW-1185">Reference proteome</keyword>
<dbReference type="PATRIC" id="fig|742737.3.peg.3637"/>
<feature type="domain" description="HTH cro/C1-type" evidence="1">
    <location>
        <begin position="6"/>
        <end position="61"/>
    </location>
</feature>
<comment type="caution">
    <text evidence="2">The sequence shown here is derived from an EMBL/GenBank/DDBJ whole genome shotgun (WGS) entry which is preliminary data.</text>
</comment>
<proteinExistence type="predicted"/>
<evidence type="ECO:0000313" key="2">
    <source>
        <dbReference type="EMBL" id="EHI58200.1"/>
    </source>
</evidence>
<dbReference type="EMBL" id="ADLN01000104">
    <property type="protein sequence ID" value="EHI58200.1"/>
    <property type="molecule type" value="Genomic_DNA"/>
</dbReference>
<accession>G5IJI0</accession>
<dbReference type="CDD" id="cd00093">
    <property type="entry name" value="HTH_XRE"/>
    <property type="match status" value="1"/>
</dbReference>
<dbReference type="Proteomes" id="UP000005384">
    <property type="component" value="Unassembled WGS sequence"/>
</dbReference>
<dbReference type="SMART" id="SM00530">
    <property type="entry name" value="HTH_XRE"/>
    <property type="match status" value="1"/>
</dbReference>
<dbReference type="HOGENOM" id="CLU_160534_0_0_9"/>
<dbReference type="OrthoDB" id="5387728at2"/>
<evidence type="ECO:0000259" key="1">
    <source>
        <dbReference type="PROSITE" id="PS50943"/>
    </source>
</evidence>
<dbReference type="AlphaFoldDB" id="G5IJI0"/>
<dbReference type="Gene3D" id="1.10.260.40">
    <property type="entry name" value="lambda repressor-like DNA-binding domains"/>
    <property type="match status" value="1"/>
</dbReference>
<reference evidence="2 3" key="1">
    <citation type="submission" date="2011-08" db="EMBL/GenBank/DDBJ databases">
        <title>The Genome Sequence of Clostridium hathewayi WAL-18680.</title>
        <authorList>
            <consortium name="The Broad Institute Genome Sequencing Platform"/>
            <person name="Earl A."/>
            <person name="Ward D."/>
            <person name="Feldgarden M."/>
            <person name="Gevers D."/>
            <person name="Finegold S.M."/>
            <person name="Summanen P.H."/>
            <person name="Molitoris D.R."/>
            <person name="Song M."/>
            <person name="Daigneault M."/>
            <person name="Allen-Vercoe E."/>
            <person name="Young S.K."/>
            <person name="Zeng Q."/>
            <person name="Gargeya S."/>
            <person name="Fitzgerald M."/>
            <person name="Haas B."/>
            <person name="Abouelleil A."/>
            <person name="Alvarado L."/>
            <person name="Arachchi H.M."/>
            <person name="Berlin A."/>
            <person name="Brown A."/>
            <person name="Chapman S.B."/>
            <person name="Chen Z."/>
            <person name="Dunbar C."/>
            <person name="Freedman E."/>
            <person name="Gearin G."/>
            <person name="Gellesch M."/>
            <person name="Goldberg J."/>
            <person name="Griggs A."/>
            <person name="Gujja S."/>
            <person name="Heiman D."/>
            <person name="Howarth C."/>
            <person name="Larson L."/>
            <person name="Lui A."/>
            <person name="MacDonald P.J.P."/>
            <person name="Montmayeur A."/>
            <person name="Murphy C."/>
            <person name="Neiman D."/>
            <person name="Pearson M."/>
            <person name="Priest M."/>
            <person name="Roberts A."/>
            <person name="Saif S."/>
            <person name="Shea T."/>
            <person name="Shenoy N."/>
            <person name="Sisk P."/>
            <person name="Stolte C."/>
            <person name="Sykes S."/>
            <person name="Wortman J."/>
            <person name="Nusbaum C."/>
            <person name="Birren B."/>
        </authorList>
    </citation>
    <scope>NUCLEOTIDE SEQUENCE [LARGE SCALE GENOMIC DNA]</scope>
    <source>
        <strain evidence="2 3">WAL-18680</strain>
    </source>
</reference>
<dbReference type="Pfam" id="PF01381">
    <property type="entry name" value="HTH_3"/>
    <property type="match status" value="1"/>
</dbReference>
<dbReference type="InterPro" id="IPR001387">
    <property type="entry name" value="Cro/C1-type_HTH"/>
</dbReference>
<name>G5IJI0_9FIRM</name>
<gene>
    <name evidence="2" type="ORF">HMPREF9473_03658</name>
</gene>
<evidence type="ECO:0000313" key="3">
    <source>
        <dbReference type="Proteomes" id="UP000005384"/>
    </source>
</evidence>